<evidence type="ECO:0000313" key="2">
    <source>
        <dbReference type="Proteomes" id="UP000050741"/>
    </source>
</evidence>
<feature type="compositionally biased region" description="Basic and acidic residues" evidence="1">
    <location>
        <begin position="60"/>
        <end position="70"/>
    </location>
</feature>
<proteinExistence type="predicted"/>
<evidence type="ECO:0000313" key="3">
    <source>
        <dbReference type="WBParaSite" id="GPLIN_001375800"/>
    </source>
</evidence>
<reference evidence="2" key="1">
    <citation type="submission" date="2014-05" db="EMBL/GenBank/DDBJ databases">
        <title>The genome and life-stage specific transcriptomes of Globodera pallida elucidate key aspects of plant parasitism by a cyst nematode.</title>
        <authorList>
            <person name="Cotton J.A."/>
            <person name="Lilley C.J."/>
            <person name="Jones L.M."/>
            <person name="Kikuchi T."/>
            <person name="Reid A.J."/>
            <person name="Thorpe P."/>
            <person name="Tsai I.J."/>
            <person name="Beasley H."/>
            <person name="Blok V."/>
            <person name="Cock P.J.A."/>
            <person name="Van den Akker S.E."/>
            <person name="Holroyd N."/>
            <person name="Hunt M."/>
            <person name="Mantelin S."/>
            <person name="Naghra H."/>
            <person name="Pain A."/>
            <person name="Palomares-Rius J.E."/>
            <person name="Zarowiecki M."/>
            <person name="Berriman M."/>
            <person name="Jones J.T."/>
            <person name="Urwin P.E."/>
        </authorList>
    </citation>
    <scope>NUCLEOTIDE SEQUENCE [LARGE SCALE GENOMIC DNA]</scope>
    <source>
        <strain evidence="2">Lindley</strain>
    </source>
</reference>
<sequence length="156" mass="18031">MSKQLQNQLQQLQNQLQQLQNQLQQLQNQPQQLQNQPQQLQNQPQQLQNQPQQLQMNRKLSAEREREQYKQKQQQQRPALHSPYFDVHSPTEHTFSELVGAPRLGAHDWARTIGRGTIGRARLGAHDWAPARSVPARCGVRSKPNKIGIIQKLSLC</sequence>
<evidence type="ECO:0000256" key="1">
    <source>
        <dbReference type="SAM" id="MobiDB-lite"/>
    </source>
</evidence>
<protein>
    <submittedName>
        <fullName evidence="3">Cyclin-dependent serine/threonine-protein kinase DDB_G0272797/DDB_G0274007</fullName>
    </submittedName>
</protein>
<organism evidence="2 3">
    <name type="scientific">Globodera pallida</name>
    <name type="common">Potato cyst nematode worm</name>
    <name type="synonym">Heterodera pallida</name>
    <dbReference type="NCBI Taxonomy" id="36090"/>
    <lineage>
        <taxon>Eukaryota</taxon>
        <taxon>Metazoa</taxon>
        <taxon>Ecdysozoa</taxon>
        <taxon>Nematoda</taxon>
        <taxon>Chromadorea</taxon>
        <taxon>Rhabditida</taxon>
        <taxon>Tylenchina</taxon>
        <taxon>Tylenchomorpha</taxon>
        <taxon>Tylenchoidea</taxon>
        <taxon>Heteroderidae</taxon>
        <taxon>Heteroderinae</taxon>
        <taxon>Globodera</taxon>
    </lineage>
</organism>
<name>A0A183CLK2_GLOPA</name>
<dbReference type="WBParaSite" id="GPLIN_001375800">
    <property type="protein sequence ID" value="GPLIN_001375800"/>
    <property type="gene ID" value="GPLIN_001375800"/>
</dbReference>
<feature type="region of interest" description="Disordered" evidence="1">
    <location>
        <begin position="23"/>
        <end position="80"/>
    </location>
</feature>
<feature type="compositionally biased region" description="Low complexity" evidence="1">
    <location>
        <begin position="23"/>
        <end position="55"/>
    </location>
</feature>
<dbReference type="AlphaFoldDB" id="A0A183CLK2"/>
<accession>A0A183CLK2</accession>
<reference evidence="3" key="2">
    <citation type="submission" date="2016-06" db="UniProtKB">
        <authorList>
            <consortium name="WormBaseParasite"/>
        </authorList>
    </citation>
    <scope>IDENTIFICATION</scope>
</reference>
<dbReference type="Proteomes" id="UP000050741">
    <property type="component" value="Unassembled WGS sequence"/>
</dbReference>
<keyword evidence="2" id="KW-1185">Reference proteome</keyword>